<evidence type="ECO:0000313" key="12">
    <source>
        <dbReference type="Proteomes" id="UP000515728"/>
    </source>
</evidence>
<dbReference type="Pfam" id="PF07730">
    <property type="entry name" value="HisKA_3"/>
    <property type="match status" value="1"/>
</dbReference>
<accession>A0A7G7MQ27</accession>
<dbReference type="Gene3D" id="3.30.565.10">
    <property type="entry name" value="Histidine kinase-like ATPase, C-terminal domain"/>
    <property type="match status" value="1"/>
</dbReference>
<dbReference type="PANTHER" id="PTHR24421:SF10">
    <property type="entry name" value="NITRATE_NITRITE SENSOR PROTEIN NARQ"/>
    <property type="match status" value="1"/>
</dbReference>
<dbReference type="GO" id="GO:0000155">
    <property type="term" value="F:phosphorelay sensor kinase activity"/>
    <property type="evidence" value="ECO:0007669"/>
    <property type="project" value="InterPro"/>
</dbReference>
<evidence type="ECO:0000256" key="2">
    <source>
        <dbReference type="ARBA" id="ARBA00012438"/>
    </source>
</evidence>
<comment type="catalytic activity">
    <reaction evidence="1">
        <text>ATP + protein L-histidine = ADP + protein N-phospho-L-histidine.</text>
        <dbReference type="EC" id="2.7.13.3"/>
    </reaction>
</comment>
<dbReference type="EC" id="2.7.13.3" evidence="2"/>
<dbReference type="EMBL" id="CP060131">
    <property type="protein sequence ID" value="QNG54888.1"/>
    <property type="molecule type" value="Genomic_DNA"/>
</dbReference>
<dbReference type="AlphaFoldDB" id="A0A7G7MQ27"/>
<dbReference type="InterPro" id="IPR011712">
    <property type="entry name" value="Sig_transdc_His_kin_sub3_dim/P"/>
</dbReference>
<feature type="transmembrane region" description="Helical" evidence="9">
    <location>
        <begin position="67"/>
        <end position="85"/>
    </location>
</feature>
<keyword evidence="4" id="KW-0808">Transferase</keyword>
<evidence type="ECO:0000256" key="7">
    <source>
        <dbReference type="ARBA" id="ARBA00022840"/>
    </source>
</evidence>
<dbReference type="InterPro" id="IPR050482">
    <property type="entry name" value="Sensor_HK_TwoCompSys"/>
</dbReference>
<keyword evidence="5" id="KW-0547">Nucleotide-binding</keyword>
<evidence type="ECO:0000256" key="8">
    <source>
        <dbReference type="ARBA" id="ARBA00023012"/>
    </source>
</evidence>
<evidence type="ECO:0000313" key="11">
    <source>
        <dbReference type="EMBL" id="QNG54888.1"/>
    </source>
</evidence>
<protein>
    <recommendedName>
        <fullName evidence="2">histidine kinase</fullName>
        <ecNumber evidence="2">2.7.13.3</ecNumber>
    </recommendedName>
</protein>
<evidence type="ECO:0000256" key="9">
    <source>
        <dbReference type="SAM" id="Phobius"/>
    </source>
</evidence>
<dbReference type="GO" id="GO:0016020">
    <property type="term" value="C:membrane"/>
    <property type="evidence" value="ECO:0007669"/>
    <property type="project" value="InterPro"/>
</dbReference>
<keyword evidence="7" id="KW-0067">ATP-binding</keyword>
<feature type="transmembrane region" description="Helical" evidence="9">
    <location>
        <begin position="91"/>
        <end position="120"/>
    </location>
</feature>
<keyword evidence="8" id="KW-0902">Two-component regulatory system</keyword>
<dbReference type="PANTHER" id="PTHR24421">
    <property type="entry name" value="NITRATE/NITRITE SENSOR PROTEIN NARX-RELATED"/>
    <property type="match status" value="1"/>
</dbReference>
<evidence type="ECO:0000256" key="4">
    <source>
        <dbReference type="ARBA" id="ARBA00022679"/>
    </source>
</evidence>
<keyword evidence="9" id="KW-0472">Membrane</keyword>
<keyword evidence="12" id="KW-1185">Reference proteome</keyword>
<evidence type="ECO:0000256" key="1">
    <source>
        <dbReference type="ARBA" id="ARBA00000085"/>
    </source>
</evidence>
<evidence type="ECO:0000256" key="3">
    <source>
        <dbReference type="ARBA" id="ARBA00022553"/>
    </source>
</evidence>
<dbReference type="KEGG" id="ppel:H6H00_14020"/>
<evidence type="ECO:0000259" key="10">
    <source>
        <dbReference type="Pfam" id="PF07730"/>
    </source>
</evidence>
<feature type="domain" description="Signal transduction histidine kinase subgroup 3 dimerisation and phosphoacceptor" evidence="10">
    <location>
        <begin position="205"/>
        <end position="280"/>
    </location>
</feature>
<dbReference type="Proteomes" id="UP000515728">
    <property type="component" value="Chromosome"/>
</dbReference>
<gene>
    <name evidence="11" type="ORF">H6H00_14020</name>
</gene>
<dbReference type="RefSeq" id="WP_185721687.1">
    <property type="nucleotide sequence ID" value="NZ_BAAAWI010000001.1"/>
</dbReference>
<keyword evidence="6 11" id="KW-0418">Kinase</keyword>
<organism evidence="11 12">
    <name type="scientific">Pseudonocardia petroleophila</name>
    <dbReference type="NCBI Taxonomy" id="37331"/>
    <lineage>
        <taxon>Bacteria</taxon>
        <taxon>Bacillati</taxon>
        <taxon>Actinomycetota</taxon>
        <taxon>Actinomycetes</taxon>
        <taxon>Pseudonocardiales</taxon>
        <taxon>Pseudonocardiaceae</taxon>
        <taxon>Pseudonocardia</taxon>
    </lineage>
</organism>
<name>A0A7G7MQ27_9PSEU</name>
<sequence>MDAAPVDRWMLPGELARAAEAGTGGGPAGRTPRDWIVDVAFFLGALVVGVVLFHATVVDDVYGLPTWLRVTDPVIGMVLCLALWWRRRFPVALGVLAAVAVAVSNSATGAALVLMFSLALHRGWSPALPLVAALATLLGIPYVVTYIVSDDPYSPFVVIVLLWLLVMTAGLAVRARRRLVLVLRERADQARVEYEARLRDSRREERARIAREMHDTLAHRISLLSVHAGALEYRTEQAEAGSAPPLTAGEVHDAVGVMRGNATRALEELREVLQVLRPPDADDHPAEAPQPTVDQLPDLLAEARRSGQRVDATLRGDLTALRPRLQHTVYRLVQEGLTNARKHAPGAGVEVLVDVDADVVVQIVNPVAVGVTGTEIPGARAGLVGLGERVALHGGELTREIVDGRFRLLARIPWAS</sequence>
<evidence type="ECO:0000256" key="6">
    <source>
        <dbReference type="ARBA" id="ARBA00022777"/>
    </source>
</evidence>
<evidence type="ECO:0000256" key="5">
    <source>
        <dbReference type="ARBA" id="ARBA00022741"/>
    </source>
</evidence>
<keyword evidence="9" id="KW-1133">Transmembrane helix</keyword>
<dbReference type="GO" id="GO:0046983">
    <property type="term" value="F:protein dimerization activity"/>
    <property type="evidence" value="ECO:0007669"/>
    <property type="project" value="InterPro"/>
</dbReference>
<keyword evidence="3" id="KW-0597">Phosphoprotein</keyword>
<keyword evidence="9" id="KW-0812">Transmembrane</keyword>
<feature type="transmembrane region" description="Helical" evidence="9">
    <location>
        <begin position="153"/>
        <end position="173"/>
    </location>
</feature>
<feature type="transmembrane region" description="Helical" evidence="9">
    <location>
        <begin position="35"/>
        <end position="55"/>
    </location>
</feature>
<feature type="transmembrane region" description="Helical" evidence="9">
    <location>
        <begin position="127"/>
        <end position="147"/>
    </location>
</feature>
<dbReference type="GO" id="GO:0005524">
    <property type="term" value="F:ATP binding"/>
    <property type="evidence" value="ECO:0007669"/>
    <property type="project" value="UniProtKB-KW"/>
</dbReference>
<proteinExistence type="predicted"/>
<dbReference type="InterPro" id="IPR036890">
    <property type="entry name" value="HATPase_C_sf"/>
</dbReference>
<dbReference type="Gene3D" id="1.20.5.1930">
    <property type="match status" value="1"/>
</dbReference>
<reference evidence="11 12" key="1">
    <citation type="submission" date="2020-08" db="EMBL/GenBank/DDBJ databases">
        <authorList>
            <person name="Mo P."/>
        </authorList>
    </citation>
    <scope>NUCLEOTIDE SEQUENCE [LARGE SCALE GENOMIC DNA]</scope>
    <source>
        <strain evidence="11 12">CGMCC 4.1532</strain>
    </source>
</reference>